<evidence type="ECO:0000256" key="3">
    <source>
        <dbReference type="ARBA" id="ARBA00023125"/>
    </source>
</evidence>
<keyword evidence="2 5" id="KW-0731">Sigma factor</keyword>
<dbReference type="RefSeq" id="WP_093079531.1">
    <property type="nucleotide sequence ID" value="NZ_FNBE01000004.1"/>
</dbReference>
<dbReference type="NCBIfam" id="NF005413">
    <property type="entry name" value="PRK06986.1"/>
    <property type="match status" value="1"/>
</dbReference>
<dbReference type="PROSITE" id="PS00715">
    <property type="entry name" value="SIGMA70_1"/>
    <property type="match status" value="1"/>
</dbReference>
<feature type="region of interest" description="Disordered" evidence="6">
    <location>
        <begin position="59"/>
        <end position="107"/>
    </location>
</feature>
<evidence type="ECO:0000256" key="5">
    <source>
        <dbReference type="RuleBase" id="RU362124"/>
    </source>
</evidence>
<keyword evidence="1 5" id="KW-0805">Transcription regulation</keyword>
<dbReference type="Pfam" id="PF04542">
    <property type="entry name" value="Sigma70_r2"/>
    <property type="match status" value="1"/>
</dbReference>
<organism evidence="9 10">
    <name type="scientific">Pseudonocardia oroxyli</name>
    <dbReference type="NCBI Taxonomy" id="366584"/>
    <lineage>
        <taxon>Bacteria</taxon>
        <taxon>Bacillati</taxon>
        <taxon>Actinomycetota</taxon>
        <taxon>Actinomycetes</taxon>
        <taxon>Pseudonocardiales</taxon>
        <taxon>Pseudonocardiaceae</taxon>
        <taxon>Pseudonocardia</taxon>
    </lineage>
</organism>
<gene>
    <name evidence="9" type="ORF">SAMN05216377_104332</name>
</gene>
<keyword evidence="10" id="KW-1185">Reference proteome</keyword>
<evidence type="ECO:0000256" key="2">
    <source>
        <dbReference type="ARBA" id="ARBA00023082"/>
    </source>
</evidence>
<dbReference type="InterPro" id="IPR012845">
    <property type="entry name" value="RNA_pol_sigma_FliA_WhiG"/>
</dbReference>
<dbReference type="GO" id="GO:0003899">
    <property type="term" value="F:DNA-directed RNA polymerase activity"/>
    <property type="evidence" value="ECO:0007669"/>
    <property type="project" value="InterPro"/>
</dbReference>
<evidence type="ECO:0000256" key="4">
    <source>
        <dbReference type="ARBA" id="ARBA00023163"/>
    </source>
</evidence>
<evidence type="ECO:0000313" key="10">
    <source>
        <dbReference type="Proteomes" id="UP000198967"/>
    </source>
</evidence>
<dbReference type="PANTHER" id="PTHR30385">
    <property type="entry name" value="SIGMA FACTOR F FLAGELLAR"/>
    <property type="match status" value="1"/>
</dbReference>
<comment type="similarity">
    <text evidence="5">Belongs to the sigma-70 factor family.</text>
</comment>
<keyword evidence="4 5" id="KW-0804">Transcription</keyword>
<evidence type="ECO:0000259" key="7">
    <source>
        <dbReference type="PROSITE" id="PS00715"/>
    </source>
</evidence>
<protein>
    <recommendedName>
        <fullName evidence="5">RNA polymerase sigma factor</fullName>
    </recommendedName>
</protein>
<dbReference type="NCBIfam" id="TIGR02479">
    <property type="entry name" value="FliA_WhiG"/>
    <property type="match status" value="1"/>
</dbReference>
<dbReference type="PROSITE" id="PS00716">
    <property type="entry name" value="SIGMA70_2"/>
    <property type="match status" value="1"/>
</dbReference>
<comment type="function">
    <text evidence="5">Sigma factors are initiation factors that promote the attachment of RNA polymerase to specific initiation sites and are then released.</text>
</comment>
<evidence type="ECO:0000256" key="1">
    <source>
        <dbReference type="ARBA" id="ARBA00023015"/>
    </source>
</evidence>
<name>A0A1G7KFK2_PSEOR</name>
<dbReference type="Pfam" id="PF04545">
    <property type="entry name" value="Sigma70_r4"/>
    <property type="match status" value="1"/>
</dbReference>
<dbReference type="InterPro" id="IPR007624">
    <property type="entry name" value="RNA_pol_sigma70_r3"/>
</dbReference>
<dbReference type="PRINTS" id="PR00046">
    <property type="entry name" value="SIGMA70FCT"/>
</dbReference>
<dbReference type="GO" id="GO:0016987">
    <property type="term" value="F:sigma factor activity"/>
    <property type="evidence" value="ECO:0007669"/>
    <property type="project" value="UniProtKB-KW"/>
</dbReference>
<dbReference type="Gene3D" id="1.20.140.160">
    <property type="match status" value="1"/>
</dbReference>
<dbReference type="Gene3D" id="1.10.1740.10">
    <property type="match status" value="1"/>
</dbReference>
<dbReference type="InterPro" id="IPR007630">
    <property type="entry name" value="RNA_pol_sigma70_r4"/>
</dbReference>
<dbReference type="STRING" id="366584.SAMN05216377_104332"/>
<dbReference type="InterPro" id="IPR007627">
    <property type="entry name" value="RNA_pol_sigma70_r2"/>
</dbReference>
<dbReference type="GO" id="GO:0003677">
    <property type="term" value="F:DNA binding"/>
    <property type="evidence" value="ECO:0007669"/>
    <property type="project" value="UniProtKB-KW"/>
</dbReference>
<dbReference type="Proteomes" id="UP000198967">
    <property type="component" value="Unassembled WGS sequence"/>
</dbReference>
<dbReference type="InterPro" id="IPR013324">
    <property type="entry name" value="RNA_pol_sigma_r3/r4-like"/>
</dbReference>
<evidence type="ECO:0000256" key="6">
    <source>
        <dbReference type="SAM" id="MobiDB-lite"/>
    </source>
</evidence>
<reference evidence="9 10" key="1">
    <citation type="submission" date="2016-10" db="EMBL/GenBank/DDBJ databases">
        <authorList>
            <person name="de Groot N.N."/>
        </authorList>
    </citation>
    <scope>NUCLEOTIDE SEQUENCE [LARGE SCALE GENOMIC DNA]</scope>
    <source>
        <strain evidence="9 10">CGMCC 4.3143</strain>
    </source>
</reference>
<feature type="domain" description="RNA polymerase sigma-70" evidence="7">
    <location>
        <begin position="186"/>
        <end position="199"/>
    </location>
</feature>
<dbReference type="InterPro" id="IPR000943">
    <property type="entry name" value="RNA_pol_sigma70"/>
</dbReference>
<dbReference type="SUPFAM" id="SSF88659">
    <property type="entry name" value="Sigma3 and sigma4 domains of RNA polymerase sigma factors"/>
    <property type="match status" value="2"/>
</dbReference>
<dbReference type="SUPFAM" id="SSF88946">
    <property type="entry name" value="Sigma2 domain of RNA polymerase sigma factors"/>
    <property type="match status" value="1"/>
</dbReference>
<evidence type="ECO:0000259" key="8">
    <source>
        <dbReference type="PROSITE" id="PS00716"/>
    </source>
</evidence>
<keyword evidence="3 5" id="KW-0238">DNA-binding</keyword>
<sequence>MTRLIPGHDAPDVESAQLTGRSTSGAAALAHSLVRALEAPHEPFAVVRRVSLRAVAAETGADAAPGGRHHDLTGAGPTGDTPELATVRPIGHPSSPNGTSTEKERDGAVADVLDLPVSPAALPSTTGTTAAGADTAAEITAGLWGDFRATRARAARDRIVLHYRGLVRGVAGRMAGGLPSHVDVADLVQVGMFGLIDAVERFDPAREVRFESYAAQRIRGAMLDELRAQDWVPRSARARRREVERTRERLEGARGRSVADDEVAAELRIGLRELRSALQHRQLVSVEALEAGIPGPVTIADLLPDDEALDPVAVAEHAETVRELAGAVRALGERDRQVVRLYYLENRTLAEIGRLLGVTESRVCQLHARLVTRLRTRLMETVAG</sequence>
<dbReference type="Pfam" id="PF04539">
    <property type="entry name" value="Sigma70_r3"/>
    <property type="match status" value="1"/>
</dbReference>
<dbReference type="GO" id="GO:0006352">
    <property type="term" value="P:DNA-templated transcription initiation"/>
    <property type="evidence" value="ECO:0007669"/>
    <property type="project" value="InterPro"/>
</dbReference>
<accession>A0A1G7KFK2</accession>
<dbReference type="InterPro" id="IPR014284">
    <property type="entry name" value="RNA_pol_sigma-70_dom"/>
</dbReference>
<dbReference type="AlphaFoldDB" id="A0A1G7KFK2"/>
<dbReference type="InterPro" id="IPR013325">
    <property type="entry name" value="RNA_pol_sigma_r2"/>
</dbReference>
<evidence type="ECO:0000313" key="9">
    <source>
        <dbReference type="EMBL" id="SDF36078.1"/>
    </source>
</evidence>
<dbReference type="CDD" id="cd06171">
    <property type="entry name" value="Sigma70_r4"/>
    <property type="match status" value="1"/>
</dbReference>
<dbReference type="PANTHER" id="PTHR30385:SF7">
    <property type="entry name" value="RNA POLYMERASE SIGMA FACTOR FLIA"/>
    <property type="match status" value="1"/>
</dbReference>
<dbReference type="EMBL" id="FNBE01000004">
    <property type="protein sequence ID" value="SDF36078.1"/>
    <property type="molecule type" value="Genomic_DNA"/>
</dbReference>
<dbReference type="NCBIfam" id="TIGR02937">
    <property type="entry name" value="sigma70-ECF"/>
    <property type="match status" value="1"/>
</dbReference>
<feature type="domain" description="RNA polymerase sigma-70" evidence="8">
    <location>
        <begin position="348"/>
        <end position="374"/>
    </location>
</feature>
<proteinExistence type="inferred from homology"/>